<evidence type="ECO:0000256" key="1">
    <source>
        <dbReference type="SAM" id="Phobius"/>
    </source>
</evidence>
<proteinExistence type="predicted"/>
<name>A0AAE4J8L9_9ENTR</name>
<accession>A0AAE4J8L9</accession>
<keyword evidence="1" id="KW-0472">Membrane</keyword>
<comment type="caution">
    <text evidence="2">The sequence shown here is derived from an EMBL/GenBank/DDBJ whole genome shotgun (WGS) entry which is preliminary data.</text>
</comment>
<keyword evidence="1" id="KW-0812">Transmembrane</keyword>
<sequence length="109" mass="11719">MACKSGPFSSPADEDRASPGLLYGMTLTGTACALRDFAHAQNHPSDGRPHANGNTPRRLPAATAVCSSGQSCCRFAFMVAGRLFIILVIVMRIFLLLLFIFFIATRNGI</sequence>
<gene>
    <name evidence="2" type="ORF">PTZ61_27465</name>
</gene>
<organism evidence="2 3">
    <name type="scientific">Enterobacter hormaechei subsp. steigerwaltii</name>
    <dbReference type="NCBI Taxonomy" id="299766"/>
    <lineage>
        <taxon>Bacteria</taxon>
        <taxon>Pseudomonadati</taxon>
        <taxon>Pseudomonadota</taxon>
        <taxon>Gammaproteobacteria</taxon>
        <taxon>Enterobacterales</taxon>
        <taxon>Enterobacteriaceae</taxon>
        <taxon>Enterobacter</taxon>
        <taxon>Enterobacter cloacae complex</taxon>
    </lineage>
</organism>
<dbReference type="RefSeq" id="WP_097360130.1">
    <property type="nucleotide sequence ID" value="NZ_JARDRS010000083.1"/>
</dbReference>
<feature type="transmembrane region" description="Helical" evidence="1">
    <location>
        <begin position="83"/>
        <end position="104"/>
    </location>
</feature>
<dbReference type="AlphaFoldDB" id="A0AAE4J8L9"/>
<evidence type="ECO:0000313" key="2">
    <source>
        <dbReference type="EMBL" id="MDS0022392.1"/>
    </source>
</evidence>
<dbReference type="PROSITE" id="PS51257">
    <property type="entry name" value="PROKAR_LIPOPROTEIN"/>
    <property type="match status" value="1"/>
</dbReference>
<keyword evidence="1" id="KW-1133">Transmembrane helix</keyword>
<evidence type="ECO:0000313" key="3">
    <source>
        <dbReference type="Proteomes" id="UP001182277"/>
    </source>
</evidence>
<protein>
    <submittedName>
        <fullName evidence="2">Uncharacterized protein</fullName>
    </submittedName>
</protein>
<reference evidence="2" key="1">
    <citation type="submission" date="2023-02" db="EMBL/GenBank/DDBJ databases">
        <title>NDM-1 &amp; ACT-7 co producing ST 133 Enterobacter.</title>
        <authorList>
            <person name="Halder G."/>
            <person name="Chaudhuri B."/>
            <person name="Dutta S."/>
        </authorList>
    </citation>
    <scope>NUCLEOTIDE SEQUENCE</scope>
    <source>
        <strain evidence="2">PEER 323</strain>
    </source>
</reference>
<dbReference type="Proteomes" id="UP001182277">
    <property type="component" value="Unassembled WGS sequence"/>
</dbReference>
<dbReference type="EMBL" id="JARDRS010000083">
    <property type="protein sequence ID" value="MDS0022392.1"/>
    <property type="molecule type" value="Genomic_DNA"/>
</dbReference>